<organism evidence="3 4">
    <name type="scientific">Sediminicurvatus halobius</name>
    <dbReference type="NCBI Taxonomy" id="2182432"/>
    <lineage>
        <taxon>Bacteria</taxon>
        <taxon>Pseudomonadati</taxon>
        <taxon>Pseudomonadota</taxon>
        <taxon>Gammaproteobacteria</taxon>
        <taxon>Chromatiales</taxon>
        <taxon>Ectothiorhodospiraceae</taxon>
        <taxon>Sediminicurvatus</taxon>
    </lineage>
</organism>
<dbReference type="PANTHER" id="PTHR43428">
    <property type="entry name" value="ARSENATE REDUCTASE"/>
    <property type="match status" value="1"/>
</dbReference>
<evidence type="ECO:0000313" key="3">
    <source>
        <dbReference type="EMBL" id="PWG65138.1"/>
    </source>
</evidence>
<comment type="caution">
    <text evidence="3">The sequence shown here is derived from an EMBL/GenBank/DDBJ whole genome shotgun (WGS) entry which is preliminary data.</text>
</comment>
<dbReference type="InterPro" id="IPR036196">
    <property type="entry name" value="Ptyr_pPase_sf"/>
</dbReference>
<dbReference type="PANTHER" id="PTHR43428:SF1">
    <property type="entry name" value="ARSENATE REDUCTASE"/>
    <property type="match status" value="1"/>
</dbReference>
<feature type="domain" description="Phosphotyrosine protein phosphatase I" evidence="2">
    <location>
        <begin position="3"/>
        <end position="139"/>
    </location>
</feature>
<dbReference type="GO" id="GO:0046685">
    <property type="term" value="P:response to arsenic-containing substance"/>
    <property type="evidence" value="ECO:0007669"/>
    <property type="project" value="UniProtKB-KW"/>
</dbReference>
<dbReference type="Proteomes" id="UP000245474">
    <property type="component" value="Unassembled WGS sequence"/>
</dbReference>
<dbReference type="OrthoDB" id="9793058at2"/>
<sequence length="147" mass="16363">MHRDILFICVHNSARSQMAEAWYNHLCADEAQAHSAGLEPGTIHPLTVRVMAEVGIDLSGAKTQSVMDCVRSGRFYSYVIAVCDQAEAERCPIFPGRARRLDWNLPDPSAVTGDEETRLQAFRKVRDTIRERVEAFCAEHGGTCRAA</sequence>
<evidence type="ECO:0000256" key="1">
    <source>
        <dbReference type="ARBA" id="ARBA00022849"/>
    </source>
</evidence>
<dbReference type="Gene3D" id="3.40.50.2300">
    <property type="match status" value="1"/>
</dbReference>
<dbReference type="CDD" id="cd16345">
    <property type="entry name" value="LMWP_ArsC"/>
    <property type="match status" value="1"/>
</dbReference>
<reference evidence="3 4" key="1">
    <citation type="submission" date="2018-05" db="EMBL/GenBank/DDBJ databases">
        <title>Spiribacter halobius sp. nov., a moderately halophilic bacterium isolated from marine solar saltern.</title>
        <authorList>
            <person name="Zheng W.-S."/>
            <person name="Lu D.-C."/>
            <person name="Du Z.-J."/>
        </authorList>
    </citation>
    <scope>NUCLEOTIDE SEQUENCE [LARGE SCALE GENOMIC DNA]</scope>
    <source>
        <strain evidence="3 4">E85</strain>
    </source>
</reference>
<keyword evidence="1" id="KW-0059">Arsenical resistance</keyword>
<dbReference type="Pfam" id="PF01451">
    <property type="entry name" value="LMWPc"/>
    <property type="match status" value="1"/>
</dbReference>
<evidence type="ECO:0000313" key="4">
    <source>
        <dbReference type="Proteomes" id="UP000245474"/>
    </source>
</evidence>
<proteinExistence type="predicted"/>
<keyword evidence="4" id="KW-1185">Reference proteome</keyword>
<accession>A0A2U2N7S2</accession>
<evidence type="ECO:0000259" key="2">
    <source>
        <dbReference type="SMART" id="SM00226"/>
    </source>
</evidence>
<dbReference type="EMBL" id="QFFI01000003">
    <property type="protein sequence ID" value="PWG65138.1"/>
    <property type="molecule type" value="Genomic_DNA"/>
</dbReference>
<gene>
    <name evidence="3" type="ORF">DEM34_02330</name>
</gene>
<dbReference type="SMART" id="SM00226">
    <property type="entry name" value="LMWPc"/>
    <property type="match status" value="1"/>
</dbReference>
<protein>
    <submittedName>
        <fullName evidence="3">Arsenate reductase ArsC</fullName>
    </submittedName>
</protein>
<dbReference type="AlphaFoldDB" id="A0A2U2N7S2"/>
<name>A0A2U2N7S2_9GAMM</name>
<dbReference type="SUPFAM" id="SSF52788">
    <property type="entry name" value="Phosphotyrosine protein phosphatases I"/>
    <property type="match status" value="1"/>
</dbReference>
<dbReference type="RefSeq" id="WP_109675869.1">
    <property type="nucleotide sequence ID" value="NZ_CP086615.1"/>
</dbReference>
<dbReference type="InterPro" id="IPR023485">
    <property type="entry name" value="Ptyr_pPase"/>
</dbReference>